<protein>
    <submittedName>
        <fullName evidence="1">Uncharacterized protein</fullName>
    </submittedName>
</protein>
<proteinExistence type="predicted"/>
<sequence>MRLTYSLLCYGIAACLMLCTASARHVRVDSRHHASSANHTLSKRYDEAEFTYYYIAQGEVACGGWYKDTDAVVALNYQQFDNGAHCGKQVEMTWEGKTQTATIVDECPAPCPYGALDLTVSLFTNFAGSIGPGRLFGGSWNYAGQAPPPPPTTIKSSPTPSPPPPPPPTTTSHTHEPTPTSTSSAYTSTEHTHSIASSIASSRSSSAAASSSAAITSSSSEVSSQSTSSSVASSSASVPSATSSNIPAAGTSTSAIRELLVGYMQLAALDAAAMGPAA</sequence>
<keyword evidence="2" id="KW-1185">Reference proteome</keyword>
<dbReference type="Proteomes" id="UP001148662">
    <property type="component" value="Unassembled WGS sequence"/>
</dbReference>
<comment type="caution">
    <text evidence="1">The sequence shown here is derived from an EMBL/GenBank/DDBJ whole genome shotgun (WGS) entry which is preliminary data.</text>
</comment>
<accession>A0ACC1T741</accession>
<gene>
    <name evidence="1" type="ORF">NM688_g2924</name>
</gene>
<reference evidence="1" key="1">
    <citation type="submission" date="2022-07" db="EMBL/GenBank/DDBJ databases">
        <title>Genome Sequence of Phlebia brevispora.</title>
        <authorList>
            <person name="Buettner E."/>
        </authorList>
    </citation>
    <scope>NUCLEOTIDE SEQUENCE</scope>
    <source>
        <strain evidence="1">MPL23</strain>
    </source>
</reference>
<name>A0ACC1T741_9APHY</name>
<evidence type="ECO:0000313" key="1">
    <source>
        <dbReference type="EMBL" id="KAJ3554781.1"/>
    </source>
</evidence>
<evidence type="ECO:0000313" key="2">
    <source>
        <dbReference type="Proteomes" id="UP001148662"/>
    </source>
</evidence>
<dbReference type="EMBL" id="JANHOG010000397">
    <property type="protein sequence ID" value="KAJ3554781.1"/>
    <property type="molecule type" value="Genomic_DNA"/>
</dbReference>
<organism evidence="1 2">
    <name type="scientific">Phlebia brevispora</name>
    <dbReference type="NCBI Taxonomy" id="194682"/>
    <lineage>
        <taxon>Eukaryota</taxon>
        <taxon>Fungi</taxon>
        <taxon>Dikarya</taxon>
        <taxon>Basidiomycota</taxon>
        <taxon>Agaricomycotina</taxon>
        <taxon>Agaricomycetes</taxon>
        <taxon>Polyporales</taxon>
        <taxon>Meruliaceae</taxon>
        <taxon>Phlebia</taxon>
    </lineage>
</organism>